<dbReference type="InterPro" id="IPR036390">
    <property type="entry name" value="WH_DNA-bd_sf"/>
</dbReference>
<name>A0A2I6S9C3_9RHOO</name>
<organism evidence="9 10">
    <name type="scientific">Pseudazoarcus pumilus</name>
    <dbReference type="NCBI Taxonomy" id="2067960"/>
    <lineage>
        <taxon>Bacteria</taxon>
        <taxon>Pseudomonadati</taxon>
        <taxon>Pseudomonadota</taxon>
        <taxon>Betaproteobacteria</taxon>
        <taxon>Rhodocyclales</taxon>
        <taxon>Zoogloeaceae</taxon>
        <taxon>Pseudazoarcus</taxon>
    </lineage>
</organism>
<evidence type="ECO:0000256" key="1">
    <source>
        <dbReference type="ARBA" id="ARBA00007484"/>
    </source>
</evidence>
<dbReference type="InterPro" id="IPR015927">
    <property type="entry name" value="Peptidase_S24_S26A/B/C"/>
</dbReference>
<dbReference type="Gene3D" id="2.10.109.10">
    <property type="entry name" value="Umud Fragment, subunit A"/>
    <property type="match status" value="1"/>
</dbReference>
<dbReference type="PRINTS" id="PR00726">
    <property type="entry name" value="LEXASERPTASE"/>
</dbReference>
<dbReference type="PANTHER" id="PTHR33516">
    <property type="entry name" value="LEXA REPRESSOR"/>
    <property type="match status" value="1"/>
</dbReference>
<dbReference type="GO" id="GO:0006281">
    <property type="term" value="P:DNA repair"/>
    <property type="evidence" value="ECO:0007669"/>
    <property type="project" value="UniProtKB-KW"/>
</dbReference>
<dbReference type="EMBL" id="CP025682">
    <property type="protein sequence ID" value="AUN95857.1"/>
    <property type="molecule type" value="Genomic_DNA"/>
</dbReference>
<dbReference type="PANTHER" id="PTHR33516:SF2">
    <property type="entry name" value="LEXA REPRESSOR-RELATED"/>
    <property type="match status" value="1"/>
</dbReference>
<dbReference type="InterPro" id="IPR006197">
    <property type="entry name" value="Peptidase_S24_LexA"/>
</dbReference>
<dbReference type="GO" id="GO:0016787">
    <property type="term" value="F:hydrolase activity"/>
    <property type="evidence" value="ECO:0007669"/>
    <property type="project" value="UniProtKB-KW"/>
</dbReference>
<reference evidence="9 10" key="1">
    <citation type="submission" date="2018-01" db="EMBL/GenBank/DDBJ databases">
        <authorList>
            <person name="Fu G.-Y."/>
        </authorList>
    </citation>
    <scope>NUCLEOTIDE SEQUENCE [LARGE SCALE GENOMIC DNA]</scope>
    <source>
        <strain evidence="9 10">SY39</strain>
    </source>
</reference>
<dbReference type="GO" id="GO:0003677">
    <property type="term" value="F:DNA binding"/>
    <property type="evidence" value="ECO:0007669"/>
    <property type="project" value="InterPro"/>
</dbReference>
<sequence>MSDEKHLEALRTYWKANQCLPSYAGICEVVGLKSKSGVFELVGRLVEAGFIERVGRRLAPTRKFFGRPLVASVRAGLPEPATDEGIEILYIDDYLVDDPNRTVLCKVRGDSMTGAGLLAGDIVVVERNAVTRPNDIVVANVDGELTVKTLKVTATGSYYLEAANPAYPAIHPKGSLEIIGVVVGSFRRIRK</sequence>
<accession>A0A2I6S9C3</accession>
<evidence type="ECO:0000256" key="4">
    <source>
        <dbReference type="ARBA" id="ARBA00022813"/>
    </source>
</evidence>
<feature type="domain" description="Peptidase S24/S26A/S26B/S26C" evidence="8">
    <location>
        <begin position="68"/>
        <end position="183"/>
    </location>
</feature>
<dbReference type="OrthoDB" id="9802364at2"/>
<protein>
    <submittedName>
        <fullName evidence="9">LexA family transcriptional regulator</fullName>
    </submittedName>
</protein>
<dbReference type="RefSeq" id="WP_102247902.1">
    <property type="nucleotide sequence ID" value="NZ_CP025682.1"/>
</dbReference>
<comment type="similarity">
    <text evidence="1 7">Belongs to the peptidase S24 family.</text>
</comment>
<keyword evidence="2" id="KW-0227">DNA damage</keyword>
<dbReference type="InterPro" id="IPR039418">
    <property type="entry name" value="LexA-like"/>
</dbReference>
<proteinExistence type="inferred from homology"/>
<dbReference type="AlphaFoldDB" id="A0A2I6S9C3"/>
<dbReference type="GO" id="GO:0009432">
    <property type="term" value="P:SOS response"/>
    <property type="evidence" value="ECO:0007669"/>
    <property type="project" value="UniProtKB-KW"/>
</dbReference>
<gene>
    <name evidence="9" type="ORF">C0099_13515</name>
</gene>
<evidence type="ECO:0000256" key="5">
    <source>
        <dbReference type="ARBA" id="ARBA00023204"/>
    </source>
</evidence>
<evidence type="ECO:0000256" key="2">
    <source>
        <dbReference type="ARBA" id="ARBA00022763"/>
    </source>
</evidence>
<keyword evidence="10" id="KW-1185">Reference proteome</keyword>
<dbReference type="KEGG" id="atw:C0099_13515"/>
<keyword evidence="5" id="KW-0234">DNA repair</keyword>
<dbReference type="Pfam" id="PF00717">
    <property type="entry name" value="Peptidase_S24"/>
    <property type="match status" value="1"/>
</dbReference>
<evidence type="ECO:0000313" key="10">
    <source>
        <dbReference type="Proteomes" id="UP000242205"/>
    </source>
</evidence>
<dbReference type="CDD" id="cd06529">
    <property type="entry name" value="S24_LexA-like"/>
    <property type="match status" value="1"/>
</dbReference>
<dbReference type="Proteomes" id="UP000242205">
    <property type="component" value="Chromosome"/>
</dbReference>
<dbReference type="GO" id="GO:0006355">
    <property type="term" value="P:regulation of DNA-templated transcription"/>
    <property type="evidence" value="ECO:0007669"/>
    <property type="project" value="InterPro"/>
</dbReference>
<evidence type="ECO:0000259" key="8">
    <source>
        <dbReference type="Pfam" id="PF00717"/>
    </source>
</evidence>
<keyword evidence="6" id="KW-0742">SOS response</keyword>
<evidence type="ECO:0000256" key="3">
    <source>
        <dbReference type="ARBA" id="ARBA00022801"/>
    </source>
</evidence>
<dbReference type="InterPro" id="IPR036388">
    <property type="entry name" value="WH-like_DNA-bd_sf"/>
</dbReference>
<evidence type="ECO:0000256" key="7">
    <source>
        <dbReference type="RuleBase" id="RU003991"/>
    </source>
</evidence>
<dbReference type="Gene3D" id="1.10.10.10">
    <property type="entry name" value="Winged helix-like DNA-binding domain superfamily/Winged helix DNA-binding domain"/>
    <property type="match status" value="1"/>
</dbReference>
<keyword evidence="4 7" id="KW-0068">Autocatalytic cleavage</keyword>
<dbReference type="SUPFAM" id="SSF46785">
    <property type="entry name" value="Winged helix' DNA-binding domain"/>
    <property type="match status" value="1"/>
</dbReference>
<evidence type="ECO:0000256" key="6">
    <source>
        <dbReference type="ARBA" id="ARBA00023236"/>
    </source>
</evidence>
<dbReference type="SUPFAM" id="SSF51306">
    <property type="entry name" value="LexA/Signal peptidase"/>
    <property type="match status" value="1"/>
</dbReference>
<keyword evidence="3 7" id="KW-0378">Hydrolase</keyword>
<dbReference type="InterPro" id="IPR036286">
    <property type="entry name" value="LexA/Signal_pep-like_sf"/>
</dbReference>
<dbReference type="InterPro" id="IPR050077">
    <property type="entry name" value="LexA_repressor"/>
</dbReference>
<evidence type="ECO:0000313" key="9">
    <source>
        <dbReference type="EMBL" id="AUN95857.1"/>
    </source>
</evidence>